<evidence type="ECO:0000313" key="2">
    <source>
        <dbReference type="EMBL" id="RAJ02314.1"/>
    </source>
</evidence>
<dbReference type="AlphaFoldDB" id="A0A327QEW1"/>
<organism evidence="2 3">
    <name type="scientific">Chitinophaga skermanii</name>
    <dbReference type="NCBI Taxonomy" id="331697"/>
    <lineage>
        <taxon>Bacteria</taxon>
        <taxon>Pseudomonadati</taxon>
        <taxon>Bacteroidota</taxon>
        <taxon>Chitinophagia</taxon>
        <taxon>Chitinophagales</taxon>
        <taxon>Chitinophagaceae</taxon>
        <taxon>Chitinophaga</taxon>
    </lineage>
</organism>
<protein>
    <submittedName>
        <fullName evidence="2">Uncharacterized protein</fullName>
    </submittedName>
</protein>
<evidence type="ECO:0000313" key="3">
    <source>
        <dbReference type="Proteomes" id="UP000249547"/>
    </source>
</evidence>
<keyword evidence="1" id="KW-0472">Membrane</keyword>
<comment type="caution">
    <text evidence="2">The sequence shown here is derived from an EMBL/GenBank/DDBJ whole genome shotgun (WGS) entry which is preliminary data.</text>
</comment>
<name>A0A327QEW1_9BACT</name>
<evidence type="ECO:0000256" key="1">
    <source>
        <dbReference type="SAM" id="Phobius"/>
    </source>
</evidence>
<dbReference type="EMBL" id="QLLL01000006">
    <property type="protein sequence ID" value="RAJ02314.1"/>
    <property type="molecule type" value="Genomic_DNA"/>
</dbReference>
<dbReference type="Proteomes" id="UP000249547">
    <property type="component" value="Unassembled WGS sequence"/>
</dbReference>
<keyword evidence="1" id="KW-1133">Transmembrane helix</keyword>
<keyword evidence="1" id="KW-0812">Transmembrane</keyword>
<gene>
    <name evidence="2" type="ORF">LX64_03323</name>
</gene>
<feature type="transmembrane region" description="Helical" evidence="1">
    <location>
        <begin position="61"/>
        <end position="85"/>
    </location>
</feature>
<sequence length="103" mass="10561">MVAPGPLQGPVMGSECGSTGVLQGWGVGMWGTFWGDEALGGGCPYNQVSLPITGTGKCGLFVFWGLGMCLMSLMARGGVILYGIWEGLGKLGDLQGGDMGWDG</sequence>
<accession>A0A327QEW1</accession>
<reference evidence="2 3" key="1">
    <citation type="submission" date="2018-06" db="EMBL/GenBank/DDBJ databases">
        <title>Genomic Encyclopedia of Archaeal and Bacterial Type Strains, Phase II (KMG-II): from individual species to whole genera.</title>
        <authorList>
            <person name="Goeker M."/>
        </authorList>
    </citation>
    <scope>NUCLEOTIDE SEQUENCE [LARGE SCALE GENOMIC DNA]</scope>
    <source>
        <strain evidence="2 3">DSM 23857</strain>
    </source>
</reference>
<keyword evidence="3" id="KW-1185">Reference proteome</keyword>
<proteinExistence type="predicted"/>